<keyword evidence="3 6" id="KW-0812">Transmembrane</keyword>
<dbReference type="InterPro" id="IPR036259">
    <property type="entry name" value="MFS_trans_sf"/>
</dbReference>
<keyword evidence="2" id="KW-0813">Transport</keyword>
<keyword evidence="5 6" id="KW-0472">Membrane</keyword>
<feature type="transmembrane region" description="Helical" evidence="6">
    <location>
        <begin position="277"/>
        <end position="303"/>
    </location>
</feature>
<dbReference type="GO" id="GO:0022857">
    <property type="term" value="F:transmembrane transporter activity"/>
    <property type="evidence" value="ECO:0007669"/>
    <property type="project" value="InterPro"/>
</dbReference>
<feature type="transmembrane region" description="Helical" evidence="6">
    <location>
        <begin position="209"/>
        <end position="231"/>
    </location>
</feature>
<dbReference type="AlphaFoldDB" id="A0AAW8W3E0"/>
<feature type="transmembrane region" description="Helical" evidence="6">
    <location>
        <begin position="146"/>
        <end position="171"/>
    </location>
</feature>
<dbReference type="PANTHER" id="PTHR42718">
    <property type="entry name" value="MAJOR FACILITATOR SUPERFAMILY MULTIDRUG TRANSPORTER MFSC"/>
    <property type="match status" value="1"/>
</dbReference>
<feature type="transmembrane region" description="Helical" evidence="6">
    <location>
        <begin position="456"/>
        <end position="477"/>
    </location>
</feature>
<comment type="subcellular location">
    <subcellularLocation>
        <location evidence="1">Cell membrane</location>
        <topology evidence="1">Multi-pass membrane protein</topology>
    </subcellularLocation>
</comment>
<organism evidence="8 9">
    <name type="scientific">Levilactobacillus namurensis</name>
    <dbReference type="NCBI Taxonomy" id="380393"/>
    <lineage>
        <taxon>Bacteria</taxon>
        <taxon>Bacillati</taxon>
        <taxon>Bacillota</taxon>
        <taxon>Bacilli</taxon>
        <taxon>Lactobacillales</taxon>
        <taxon>Lactobacillaceae</taxon>
        <taxon>Levilactobacillus</taxon>
    </lineage>
</organism>
<feature type="transmembrane region" description="Helical" evidence="6">
    <location>
        <begin position="367"/>
        <end position="384"/>
    </location>
</feature>
<evidence type="ECO:0000313" key="9">
    <source>
        <dbReference type="Proteomes" id="UP001254075"/>
    </source>
</evidence>
<dbReference type="Proteomes" id="UP001254075">
    <property type="component" value="Unassembled WGS sequence"/>
</dbReference>
<comment type="caution">
    <text evidence="8">The sequence shown here is derived from an EMBL/GenBank/DDBJ whole genome shotgun (WGS) entry which is preliminary data.</text>
</comment>
<dbReference type="PRINTS" id="PR01036">
    <property type="entry name" value="TCRTETB"/>
</dbReference>
<dbReference type="Pfam" id="PF07690">
    <property type="entry name" value="MFS_1"/>
    <property type="match status" value="1"/>
</dbReference>
<dbReference type="EMBL" id="JAVLAM010000001">
    <property type="protein sequence ID" value="MDT7012941.1"/>
    <property type="molecule type" value="Genomic_DNA"/>
</dbReference>
<evidence type="ECO:0000256" key="5">
    <source>
        <dbReference type="ARBA" id="ARBA00023136"/>
    </source>
</evidence>
<evidence type="ECO:0000256" key="2">
    <source>
        <dbReference type="ARBA" id="ARBA00022448"/>
    </source>
</evidence>
<feature type="transmembrane region" description="Helical" evidence="6">
    <location>
        <begin position="62"/>
        <end position="80"/>
    </location>
</feature>
<feature type="transmembrane region" description="Helical" evidence="6">
    <location>
        <begin position="177"/>
        <end position="197"/>
    </location>
</feature>
<evidence type="ECO:0000256" key="4">
    <source>
        <dbReference type="ARBA" id="ARBA00022989"/>
    </source>
</evidence>
<gene>
    <name evidence="8" type="ORF">RI532_00655</name>
</gene>
<dbReference type="PANTHER" id="PTHR42718:SF9">
    <property type="entry name" value="MAJOR FACILITATOR SUPERFAMILY MULTIDRUG TRANSPORTER MFSC"/>
    <property type="match status" value="1"/>
</dbReference>
<keyword evidence="4 6" id="KW-1133">Transmembrane helix</keyword>
<reference evidence="8" key="1">
    <citation type="submission" date="2023-08" db="EMBL/GenBank/DDBJ databases">
        <authorList>
            <person name="Page C.A."/>
            <person name="Perez-Diaz I.M."/>
        </authorList>
    </citation>
    <scope>NUCLEOTIDE SEQUENCE</scope>
    <source>
        <strain evidence="8">3.8.38</strain>
    </source>
</reference>
<evidence type="ECO:0000256" key="1">
    <source>
        <dbReference type="ARBA" id="ARBA00004651"/>
    </source>
</evidence>
<dbReference type="InterPro" id="IPR020846">
    <property type="entry name" value="MFS_dom"/>
</dbReference>
<feature type="transmembrane region" description="Helical" evidence="6">
    <location>
        <begin position="342"/>
        <end position="361"/>
    </location>
</feature>
<feature type="transmembrane region" description="Helical" evidence="6">
    <location>
        <begin position="237"/>
        <end position="256"/>
    </location>
</feature>
<evidence type="ECO:0000259" key="7">
    <source>
        <dbReference type="PROSITE" id="PS50850"/>
    </source>
</evidence>
<dbReference type="CDD" id="cd17321">
    <property type="entry name" value="MFS_MMR_MDR_like"/>
    <property type="match status" value="1"/>
</dbReference>
<dbReference type="GO" id="GO:0005886">
    <property type="term" value="C:plasma membrane"/>
    <property type="evidence" value="ECO:0007669"/>
    <property type="project" value="UniProtKB-SubCell"/>
</dbReference>
<sequence length="481" mass="51881">MRGIRALVAIMMERKRMIRKSIGLLAISLVTLITSLDSSVVNVAAPIMAKDLMVSTSMIEWVISIYLMIIASLIMFFGHLGDVMGKVKVFQLGTIIFTVGSLFAGIKLGFGALLVSRGVQAVGAAMTMSNNFGITTEIFSKNKRGLALSILTTFFALGSIIGPSLGGFILSVSSWPYLFWINVPIGGLSLLVGLVTLPHGVQRRSKEKLDIIGVSMFTLMICLFFAALMRIQTQGVWTTYTAVSLMAIVLLAKMFIHREKSVSSPLLNLAIFNNANFSMGVIAAMLSFVVGFTCSVMMPYYLINARQLSTSAAGGLLIIIPVTLAVVGPIGGVLADKYGGERISAIGLFFLITAQILIISFKLTTPVWFFVTMSLFYGIGMGLFQAPNNTVIMTAVDKKFLGVAGSVNSFARNLGMELGASLATVTLYGVMSWKAGKKISDYPVNNSQLFMVGFKMTFVLALVAATLAEIITITRYLKRNS</sequence>
<evidence type="ECO:0000313" key="8">
    <source>
        <dbReference type="EMBL" id="MDT7012941.1"/>
    </source>
</evidence>
<proteinExistence type="predicted"/>
<dbReference type="SUPFAM" id="SSF103473">
    <property type="entry name" value="MFS general substrate transporter"/>
    <property type="match status" value="1"/>
</dbReference>
<accession>A0AAW8W3E0</accession>
<dbReference type="PROSITE" id="PS50850">
    <property type="entry name" value="MFS"/>
    <property type="match status" value="1"/>
</dbReference>
<name>A0AAW8W3E0_9LACO</name>
<dbReference type="Gene3D" id="1.20.1250.20">
    <property type="entry name" value="MFS general substrate transporter like domains"/>
    <property type="match status" value="1"/>
</dbReference>
<protein>
    <submittedName>
        <fullName evidence="8">MFS transporter</fullName>
    </submittedName>
</protein>
<evidence type="ECO:0000256" key="3">
    <source>
        <dbReference type="ARBA" id="ARBA00022692"/>
    </source>
</evidence>
<feature type="domain" description="Major facilitator superfamily (MFS) profile" evidence="7">
    <location>
        <begin position="23"/>
        <end position="480"/>
    </location>
</feature>
<dbReference type="InterPro" id="IPR011701">
    <property type="entry name" value="MFS"/>
</dbReference>
<feature type="transmembrane region" description="Helical" evidence="6">
    <location>
        <begin position="315"/>
        <end position="335"/>
    </location>
</feature>
<feature type="transmembrane region" description="Helical" evidence="6">
    <location>
        <begin position="92"/>
        <end position="115"/>
    </location>
</feature>
<dbReference type="Gene3D" id="1.20.1720.10">
    <property type="entry name" value="Multidrug resistance protein D"/>
    <property type="match status" value="1"/>
</dbReference>
<evidence type="ECO:0000256" key="6">
    <source>
        <dbReference type="SAM" id="Phobius"/>
    </source>
</evidence>